<name>A0A833VHR8_9POAL</name>
<dbReference type="InterPro" id="IPR006852">
    <property type="entry name" value="TOD1_MUCI70"/>
</dbReference>
<evidence type="ECO:0000259" key="2">
    <source>
        <dbReference type="Pfam" id="PF04765"/>
    </source>
</evidence>
<evidence type="ECO:0000313" key="3">
    <source>
        <dbReference type="EMBL" id="KAF3326850.1"/>
    </source>
</evidence>
<feature type="domain" description="TOD1/MUCI70 glycosyltransferase-like" evidence="2">
    <location>
        <begin position="115"/>
        <end position="413"/>
    </location>
</feature>
<keyword evidence="1" id="KW-0175">Coiled coil</keyword>
<dbReference type="AlphaFoldDB" id="A0A833VHR8"/>
<keyword evidence="4" id="KW-1185">Reference proteome</keyword>
<dbReference type="EMBL" id="SWLB01000018">
    <property type="protein sequence ID" value="KAF3326850.1"/>
    <property type="molecule type" value="Genomic_DNA"/>
</dbReference>
<gene>
    <name evidence="3" type="ORF">FCM35_KLT08480</name>
</gene>
<comment type="caution">
    <text evidence="3">The sequence shown here is derived from an EMBL/GenBank/DDBJ whole genome shotgun (WGS) entry which is preliminary data.</text>
</comment>
<accession>A0A833VHR8</accession>
<organism evidence="3 4">
    <name type="scientific">Carex littledalei</name>
    <dbReference type="NCBI Taxonomy" id="544730"/>
    <lineage>
        <taxon>Eukaryota</taxon>
        <taxon>Viridiplantae</taxon>
        <taxon>Streptophyta</taxon>
        <taxon>Embryophyta</taxon>
        <taxon>Tracheophyta</taxon>
        <taxon>Spermatophyta</taxon>
        <taxon>Magnoliopsida</taxon>
        <taxon>Liliopsida</taxon>
        <taxon>Poales</taxon>
        <taxon>Cyperaceae</taxon>
        <taxon>Cyperoideae</taxon>
        <taxon>Cariceae</taxon>
        <taxon>Carex</taxon>
        <taxon>Carex subgen. Euthyceras</taxon>
    </lineage>
</organism>
<feature type="coiled-coil region" evidence="1">
    <location>
        <begin position="85"/>
        <end position="112"/>
    </location>
</feature>
<dbReference type="Proteomes" id="UP000623129">
    <property type="component" value="Unassembled WGS sequence"/>
</dbReference>
<protein>
    <recommendedName>
        <fullName evidence="2">TOD1/MUCI70 glycosyltransferase-like domain-containing protein</fullName>
    </recommendedName>
</protein>
<sequence length="463" mass="53299">MAWVKVGTPPVFQSKLLCLSLFYLFTTLPLSIYVSLSQSQSNRCLFGSQPPLNKSNELFSYPRSYGEHKHALPSSRSDCTSPIHFSEYTEVLEEMRDVYKNLKSNHQNFTNLRYEMGKADSFSGNYSFEFRKSFFNYSHGKEVPCGFSNELPIKHEDKLEMERCTGLVVVSAIFNDHDKVRQPRGLGSKTLNSVCFFMFIDNSTLKTLTFHQILPDNPDQIHTIGAWRIVNLPTEKLPYKNAAMNGVIFKYIIHRLFPNSHFSVWVDAKLQLTVDPLLLVHSLLVKPGADMALSKHPFNIHTMEEAMATVRWRKWGDVEGIRVQMESYCKSGLEPWSPSKLPYPSDVPDTALIIRRHNIPTNLFSCLMFNELEAFNPRDQLAFAFVRDFMNPKININMFEVEVFEHVAIEYRHNLKQQIETGDDSNSKGNTDDQTNIKMSSLQNTQGRSCERYLLKMWGEATD</sequence>
<evidence type="ECO:0000256" key="1">
    <source>
        <dbReference type="SAM" id="Coils"/>
    </source>
</evidence>
<dbReference type="OrthoDB" id="1905162at2759"/>
<dbReference type="PANTHER" id="PTHR12956:SF13">
    <property type="entry name" value="ALKALINE CERAMIDASE TOD1"/>
    <property type="match status" value="1"/>
</dbReference>
<evidence type="ECO:0000313" key="4">
    <source>
        <dbReference type="Proteomes" id="UP000623129"/>
    </source>
</evidence>
<dbReference type="InterPro" id="IPR048354">
    <property type="entry name" value="TOD1_MUCI70_glycTrfase_dom"/>
</dbReference>
<dbReference type="PANTHER" id="PTHR12956">
    <property type="entry name" value="ALKALINE CERAMIDASE-RELATED"/>
    <property type="match status" value="1"/>
</dbReference>
<dbReference type="Pfam" id="PF04765">
    <property type="entry name" value="TOD1_MUCI70"/>
    <property type="match status" value="1"/>
</dbReference>
<proteinExistence type="predicted"/>
<reference evidence="3" key="1">
    <citation type="submission" date="2020-01" db="EMBL/GenBank/DDBJ databases">
        <title>Genome sequence of Kobresia littledalei, the first chromosome-level genome in the family Cyperaceae.</title>
        <authorList>
            <person name="Qu G."/>
        </authorList>
    </citation>
    <scope>NUCLEOTIDE SEQUENCE</scope>
    <source>
        <strain evidence="3">C.B.Clarke</strain>
        <tissue evidence="3">Leaf</tissue>
    </source>
</reference>